<feature type="domain" description="PRC-barrel" evidence="3">
    <location>
        <begin position="48"/>
        <end position="104"/>
    </location>
</feature>
<reference evidence="4" key="2">
    <citation type="submission" date="2021-08" db="EMBL/GenBank/DDBJ databases">
        <authorList>
            <person name="Tani A."/>
            <person name="Ola A."/>
            <person name="Ogura Y."/>
            <person name="Katsura K."/>
            <person name="Hayashi T."/>
        </authorList>
    </citation>
    <scope>NUCLEOTIDE SEQUENCE</scope>
    <source>
        <strain evidence="4">DSM 19015</strain>
    </source>
</reference>
<dbReference type="InterPro" id="IPR027275">
    <property type="entry name" value="PRC-brl_dom"/>
</dbReference>
<evidence type="ECO:0000256" key="1">
    <source>
        <dbReference type="SAM" id="MobiDB-lite"/>
    </source>
</evidence>
<feature type="chain" id="PRO_5046495344" description="PRC-barrel domain-containing protein" evidence="2">
    <location>
        <begin position="23"/>
        <end position="210"/>
    </location>
</feature>
<feature type="signal peptide" evidence="2">
    <location>
        <begin position="1"/>
        <end position="22"/>
    </location>
</feature>
<dbReference type="SUPFAM" id="SSF50346">
    <property type="entry name" value="PRC-barrel domain"/>
    <property type="match status" value="1"/>
</dbReference>
<dbReference type="EMBL" id="BPQP01000004">
    <property type="protein sequence ID" value="GJD93113.1"/>
    <property type="molecule type" value="Genomic_DNA"/>
</dbReference>
<name>A0ABQ4RQR2_9HYPH</name>
<evidence type="ECO:0000256" key="2">
    <source>
        <dbReference type="SAM" id="SignalP"/>
    </source>
</evidence>
<comment type="caution">
    <text evidence="4">The sequence shown here is derived from an EMBL/GenBank/DDBJ whole genome shotgun (WGS) entry which is preliminary data.</text>
</comment>
<keyword evidence="2" id="KW-0732">Signal</keyword>
<dbReference type="PANTHER" id="PTHR36505:SF1">
    <property type="entry name" value="BLR1072 PROTEIN"/>
    <property type="match status" value="1"/>
</dbReference>
<organism evidence="4 5">
    <name type="scientific">Methylobacterium iners</name>
    <dbReference type="NCBI Taxonomy" id="418707"/>
    <lineage>
        <taxon>Bacteria</taxon>
        <taxon>Pseudomonadati</taxon>
        <taxon>Pseudomonadota</taxon>
        <taxon>Alphaproteobacteria</taxon>
        <taxon>Hyphomicrobiales</taxon>
        <taxon>Methylobacteriaceae</taxon>
        <taxon>Methylobacterium</taxon>
    </lineage>
</organism>
<evidence type="ECO:0000259" key="3">
    <source>
        <dbReference type="Pfam" id="PF05239"/>
    </source>
</evidence>
<sequence length="210" mass="21090">MPSPMIRASLLAVLLGAGTAVAQTAPDAKPAAAQPGDRLLAEMPAGGLRASKLVGVEVVGMDHVRIGRTEEVILDGQGRVAAVVVGVGGFLGIGEKAVAIPFDQIAWNTGEGAGPRSSTTPGQAPSAAAAASAGPDTMPGAKVSDNVFNVIEERRSGTVTEETGSVAAPSQPRGTATVPAGGTSATPVRAEIRFTRAALEAAPAFRYQRD</sequence>
<reference evidence="4" key="1">
    <citation type="journal article" date="2021" name="Front. Microbiol.">
        <title>Comprehensive Comparative Genomics and Phenotyping of Methylobacterium Species.</title>
        <authorList>
            <person name="Alessa O."/>
            <person name="Ogura Y."/>
            <person name="Fujitani Y."/>
            <person name="Takami H."/>
            <person name="Hayashi T."/>
            <person name="Sahin N."/>
            <person name="Tani A."/>
        </authorList>
    </citation>
    <scope>NUCLEOTIDE SEQUENCE</scope>
    <source>
        <strain evidence="4">DSM 19015</strain>
    </source>
</reference>
<accession>A0ABQ4RQR2</accession>
<feature type="region of interest" description="Disordered" evidence="1">
    <location>
        <begin position="155"/>
        <end position="184"/>
    </location>
</feature>
<protein>
    <recommendedName>
        <fullName evidence="3">PRC-barrel domain-containing protein</fullName>
    </recommendedName>
</protein>
<proteinExistence type="predicted"/>
<evidence type="ECO:0000313" key="5">
    <source>
        <dbReference type="Proteomes" id="UP001055125"/>
    </source>
</evidence>
<feature type="compositionally biased region" description="Low complexity" evidence="1">
    <location>
        <begin position="117"/>
        <end position="135"/>
    </location>
</feature>
<dbReference type="Pfam" id="PF05239">
    <property type="entry name" value="PRC"/>
    <property type="match status" value="1"/>
</dbReference>
<gene>
    <name evidence="4" type="ORF">OCOJLMKI_0302</name>
</gene>
<keyword evidence="5" id="KW-1185">Reference proteome</keyword>
<dbReference type="Proteomes" id="UP001055125">
    <property type="component" value="Unassembled WGS sequence"/>
</dbReference>
<feature type="region of interest" description="Disordered" evidence="1">
    <location>
        <begin position="111"/>
        <end position="141"/>
    </location>
</feature>
<evidence type="ECO:0000313" key="4">
    <source>
        <dbReference type="EMBL" id="GJD93113.1"/>
    </source>
</evidence>
<dbReference type="PANTHER" id="PTHR36505">
    <property type="entry name" value="BLR1072 PROTEIN"/>
    <property type="match status" value="1"/>
</dbReference>
<dbReference type="InterPro" id="IPR011033">
    <property type="entry name" value="PRC_barrel-like_sf"/>
</dbReference>
<dbReference type="RefSeq" id="WP_238242317.1">
    <property type="nucleotide sequence ID" value="NZ_BPQP01000004.1"/>
</dbReference>
<dbReference type="Gene3D" id="2.30.30.240">
    <property type="entry name" value="PRC-barrel domain"/>
    <property type="match status" value="1"/>
</dbReference>